<dbReference type="AlphaFoldDB" id="A0A438K315"/>
<dbReference type="EMBL" id="QGNW01000018">
    <property type="protein sequence ID" value="RVX15571.1"/>
    <property type="molecule type" value="Genomic_DNA"/>
</dbReference>
<gene>
    <name evidence="1" type="ORF">CK203_009010</name>
</gene>
<evidence type="ECO:0000313" key="2">
    <source>
        <dbReference type="Proteomes" id="UP000288805"/>
    </source>
</evidence>
<reference evidence="1 2" key="1">
    <citation type="journal article" date="2018" name="PLoS Genet.">
        <title>Population sequencing reveals clonal diversity and ancestral inbreeding in the grapevine cultivar Chardonnay.</title>
        <authorList>
            <person name="Roach M.J."/>
            <person name="Johnson D.L."/>
            <person name="Bohlmann J."/>
            <person name="van Vuuren H.J."/>
            <person name="Jones S.J."/>
            <person name="Pretorius I.S."/>
            <person name="Schmidt S.A."/>
            <person name="Borneman A.R."/>
        </authorList>
    </citation>
    <scope>NUCLEOTIDE SEQUENCE [LARGE SCALE GENOMIC DNA]</scope>
    <source>
        <strain evidence="2">cv. Chardonnay</strain>
        <tissue evidence="1">Leaf</tissue>
    </source>
</reference>
<dbReference type="Proteomes" id="UP000288805">
    <property type="component" value="Unassembled WGS sequence"/>
</dbReference>
<protein>
    <submittedName>
        <fullName evidence="1">Uncharacterized protein</fullName>
    </submittedName>
</protein>
<name>A0A438K315_VITVI</name>
<evidence type="ECO:0000313" key="1">
    <source>
        <dbReference type="EMBL" id="RVX15571.1"/>
    </source>
</evidence>
<sequence length="152" mass="16771">MPRGVTDKSRMGWQLPRSLMHLMFSLTVAIVNLSNSWYKWAFINKSSSPLPTGPTQPTTVLPPTVPPKRGALPLHRFGWSLWTHPPNPAGDPGVRGSELTLPRPPNSQKILPNVSLATDNSDVVRTKHGPELRMLRVVYAVGCFVLEGCVLE</sequence>
<organism evidence="1 2">
    <name type="scientific">Vitis vinifera</name>
    <name type="common">Grape</name>
    <dbReference type="NCBI Taxonomy" id="29760"/>
    <lineage>
        <taxon>Eukaryota</taxon>
        <taxon>Viridiplantae</taxon>
        <taxon>Streptophyta</taxon>
        <taxon>Embryophyta</taxon>
        <taxon>Tracheophyta</taxon>
        <taxon>Spermatophyta</taxon>
        <taxon>Magnoliopsida</taxon>
        <taxon>eudicotyledons</taxon>
        <taxon>Gunneridae</taxon>
        <taxon>Pentapetalae</taxon>
        <taxon>rosids</taxon>
        <taxon>Vitales</taxon>
        <taxon>Vitaceae</taxon>
        <taxon>Viteae</taxon>
        <taxon>Vitis</taxon>
    </lineage>
</organism>
<accession>A0A438K315</accession>
<comment type="caution">
    <text evidence="1">The sequence shown here is derived from an EMBL/GenBank/DDBJ whole genome shotgun (WGS) entry which is preliminary data.</text>
</comment>
<proteinExistence type="predicted"/>